<dbReference type="Proteomes" id="UP000827872">
    <property type="component" value="Linkage Group LG05"/>
</dbReference>
<proteinExistence type="predicted"/>
<name>A0ACB8F717_9SAUR</name>
<evidence type="ECO:0000313" key="2">
    <source>
        <dbReference type="Proteomes" id="UP000827872"/>
    </source>
</evidence>
<comment type="caution">
    <text evidence="1">The sequence shown here is derived from an EMBL/GenBank/DDBJ whole genome shotgun (WGS) entry which is preliminary data.</text>
</comment>
<reference evidence="1" key="1">
    <citation type="submission" date="2021-08" db="EMBL/GenBank/DDBJ databases">
        <title>The first chromosome-level gecko genome reveals the dynamic sex chromosomes of Neotropical dwarf geckos (Sphaerodactylidae: Sphaerodactylus).</title>
        <authorList>
            <person name="Pinto B.J."/>
            <person name="Keating S.E."/>
            <person name="Gamble T."/>
        </authorList>
    </citation>
    <scope>NUCLEOTIDE SEQUENCE</scope>
    <source>
        <strain evidence="1">TG3544</strain>
    </source>
</reference>
<sequence length="157" mass="18073">MRSCKFRDYLTDLITNDSISFFQISKKMYPHRPVLMVLSHAAPHGPEDSAPQYSHLFPNASQHITPSYNYAPNPDKHWIMRYTGPMKPIHMEFTNMLQQKRLQTLMSVDDSMEANKNLTVLASCASELRQCSSQPVPLVKIDVRVFKPVKLPILTQR</sequence>
<keyword evidence="2" id="KW-1185">Reference proteome</keyword>
<protein>
    <submittedName>
        <fullName evidence="1">Extracellular sulfatase Sulf-2</fullName>
    </submittedName>
</protein>
<dbReference type="EMBL" id="CM037618">
    <property type="protein sequence ID" value="KAH8000679.1"/>
    <property type="molecule type" value="Genomic_DNA"/>
</dbReference>
<evidence type="ECO:0000313" key="1">
    <source>
        <dbReference type="EMBL" id="KAH8000679.1"/>
    </source>
</evidence>
<accession>A0ACB8F717</accession>
<organism evidence="1 2">
    <name type="scientific">Sphaerodactylus townsendi</name>
    <dbReference type="NCBI Taxonomy" id="933632"/>
    <lineage>
        <taxon>Eukaryota</taxon>
        <taxon>Metazoa</taxon>
        <taxon>Chordata</taxon>
        <taxon>Craniata</taxon>
        <taxon>Vertebrata</taxon>
        <taxon>Euteleostomi</taxon>
        <taxon>Lepidosauria</taxon>
        <taxon>Squamata</taxon>
        <taxon>Bifurcata</taxon>
        <taxon>Gekkota</taxon>
        <taxon>Sphaerodactylidae</taxon>
        <taxon>Sphaerodactylus</taxon>
    </lineage>
</organism>
<gene>
    <name evidence="1" type="primary">SULF2_3</name>
    <name evidence="1" type="ORF">K3G42_027521</name>
</gene>